<dbReference type="InterPro" id="IPR041667">
    <property type="entry name" value="Cupin_8"/>
</dbReference>
<dbReference type="AlphaFoldDB" id="A0A6A4VQU1"/>
<evidence type="ECO:0000313" key="2">
    <source>
        <dbReference type="EMBL" id="KAF0293934.1"/>
    </source>
</evidence>
<comment type="caution">
    <text evidence="2">The sequence shown here is derived from an EMBL/GenBank/DDBJ whole genome shotgun (WGS) entry which is preliminary data.</text>
</comment>
<dbReference type="OrthoDB" id="10063099at2759"/>
<dbReference type="SUPFAM" id="SSF51197">
    <property type="entry name" value="Clavaminate synthase-like"/>
    <property type="match status" value="1"/>
</dbReference>
<dbReference type="InterPro" id="IPR050910">
    <property type="entry name" value="JMJD6_ArgDemeth/LysHydrox"/>
</dbReference>
<name>A0A6A4VQU1_AMPAM</name>
<gene>
    <name evidence="2" type="primary">jmjd6-b_0</name>
    <name evidence="2" type="ORF">FJT64_008332</name>
</gene>
<dbReference type="Gene3D" id="2.60.120.650">
    <property type="entry name" value="Cupin"/>
    <property type="match status" value="1"/>
</dbReference>
<proteinExistence type="predicted"/>
<organism evidence="2 3">
    <name type="scientific">Amphibalanus amphitrite</name>
    <name type="common">Striped barnacle</name>
    <name type="synonym">Balanus amphitrite</name>
    <dbReference type="NCBI Taxonomy" id="1232801"/>
    <lineage>
        <taxon>Eukaryota</taxon>
        <taxon>Metazoa</taxon>
        <taxon>Ecdysozoa</taxon>
        <taxon>Arthropoda</taxon>
        <taxon>Crustacea</taxon>
        <taxon>Multicrustacea</taxon>
        <taxon>Cirripedia</taxon>
        <taxon>Thoracica</taxon>
        <taxon>Thoracicalcarea</taxon>
        <taxon>Balanomorpha</taxon>
        <taxon>Balanoidea</taxon>
        <taxon>Balanidae</taxon>
        <taxon>Amphibalaninae</taxon>
        <taxon>Amphibalanus</taxon>
    </lineage>
</organism>
<accession>A0A6A4VQU1</accession>
<keyword evidence="2" id="KW-0489">Methyltransferase</keyword>
<evidence type="ECO:0000259" key="1">
    <source>
        <dbReference type="PROSITE" id="PS51184"/>
    </source>
</evidence>
<dbReference type="GO" id="GO:0016706">
    <property type="term" value="F:2-oxoglutarate-dependent dioxygenase activity"/>
    <property type="evidence" value="ECO:0007669"/>
    <property type="project" value="TreeGrafter"/>
</dbReference>
<dbReference type="Proteomes" id="UP000440578">
    <property type="component" value="Unassembled WGS sequence"/>
</dbReference>
<reference evidence="2 3" key="1">
    <citation type="submission" date="2019-07" db="EMBL/GenBank/DDBJ databases">
        <title>Draft genome assembly of a fouling barnacle, Amphibalanus amphitrite (Darwin, 1854): The first reference genome for Thecostraca.</title>
        <authorList>
            <person name="Kim W."/>
        </authorList>
    </citation>
    <scope>NUCLEOTIDE SEQUENCE [LARGE SCALE GENOMIC DNA]</scope>
    <source>
        <strain evidence="2">SNU_AA5</strain>
        <tissue evidence="2">Soma without cirri and trophi</tissue>
    </source>
</reference>
<dbReference type="PANTHER" id="PTHR12480">
    <property type="entry name" value="ARGININE DEMETHYLASE AND LYSYL-HYDROXYLASE JMJD"/>
    <property type="match status" value="1"/>
</dbReference>
<feature type="domain" description="JmjC" evidence="1">
    <location>
        <begin position="230"/>
        <end position="340"/>
    </location>
</feature>
<dbReference type="PROSITE" id="PS51184">
    <property type="entry name" value="JMJC"/>
    <property type="match status" value="1"/>
</dbReference>
<keyword evidence="2" id="KW-0808">Transferase</keyword>
<dbReference type="PANTHER" id="PTHR12480:SF19">
    <property type="entry name" value="CUPIN-LIKE DOMAIN-CONTAINING PROTEIN"/>
    <property type="match status" value="1"/>
</dbReference>
<keyword evidence="3" id="KW-1185">Reference proteome</keyword>
<dbReference type="InterPro" id="IPR003347">
    <property type="entry name" value="JmjC_dom"/>
</dbReference>
<protein>
    <submittedName>
        <fullName evidence="2">Bifunctional arginine demethylase and lysyl-hydroxylase JMJD6-B</fullName>
    </submittedName>
</protein>
<dbReference type="GO" id="GO:0032259">
    <property type="term" value="P:methylation"/>
    <property type="evidence" value="ECO:0007669"/>
    <property type="project" value="UniProtKB-KW"/>
</dbReference>
<dbReference type="GO" id="GO:0008168">
    <property type="term" value="F:methyltransferase activity"/>
    <property type="evidence" value="ECO:0007669"/>
    <property type="project" value="UniProtKB-KW"/>
</dbReference>
<dbReference type="Pfam" id="PF13621">
    <property type="entry name" value="Cupin_8"/>
    <property type="match status" value="1"/>
</dbReference>
<evidence type="ECO:0000313" key="3">
    <source>
        <dbReference type="Proteomes" id="UP000440578"/>
    </source>
</evidence>
<sequence>MAGDGAVGTADITARAEAVLARCRQLGVQPAQLRRLTGYGRLLTEGAELSDCGSRRRRWVLPASLALLVAVLLQQQLYTVAGLSRLLFRLEGISEHAEQCTIEMPPMMADLTTAPVNCSMCADIDRVDRVSNITPEEFEQKYAYSGRPVVVTDGTANWTAPRVFNFNFFKELYGPSSPVIESTDNRGCQFFPYKTNFRSLREVFSMSQERADMKPGEKPWYIGWSNCDSAAANELRRHYSRPYFLPDTSESSRLDWIFMGTPGFGAHMHIDHVRNPSWQAQLHGQKLWTLQPPPECQSVCRRMETTVNPGEIIVLDTNIWYHMTTIVSDVISITIGSEYD</sequence>
<dbReference type="EMBL" id="VIIS01001714">
    <property type="protein sequence ID" value="KAF0293934.1"/>
    <property type="molecule type" value="Genomic_DNA"/>
</dbReference>